<evidence type="ECO:0000256" key="5">
    <source>
        <dbReference type="ARBA" id="ARBA00023274"/>
    </source>
</evidence>
<feature type="region of interest" description="Disordered" evidence="8">
    <location>
        <begin position="31"/>
        <end position="91"/>
    </location>
</feature>
<evidence type="ECO:0000256" key="3">
    <source>
        <dbReference type="ARBA" id="ARBA00022980"/>
    </source>
</evidence>
<accession>A0A6A6GLM2</accession>
<evidence type="ECO:0000313" key="9">
    <source>
        <dbReference type="EMBL" id="KAF2226567.1"/>
    </source>
</evidence>
<dbReference type="GO" id="GO:0005762">
    <property type="term" value="C:mitochondrial large ribosomal subunit"/>
    <property type="evidence" value="ECO:0007669"/>
    <property type="project" value="TreeGrafter"/>
</dbReference>
<feature type="compositionally biased region" description="Low complexity" evidence="8">
    <location>
        <begin position="55"/>
        <end position="69"/>
    </location>
</feature>
<dbReference type="PANTHER" id="PTHR28595">
    <property type="entry name" value="39S RIBOSOMAL PROTEIN L54, MITOCHONDRIAL"/>
    <property type="match status" value="1"/>
</dbReference>
<name>A0A6A6GLM2_9PEZI</name>
<organism evidence="9 10">
    <name type="scientific">Elsinoe ampelina</name>
    <dbReference type="NCBI Taxonomy" id="302913"/>
    <lineage>
        <taxon>Eukaryota</taxon>
        <taxon>Fungi</taxon>
        <taxon>Dikarya</taxon>
        <taxon>Ascomycota</taxon>
        <taxon>Pezizomycotina</taxon>
        <taxon>Dothideomycetes</taxon>
        <taxon>Dothideomycetidae</taxon>
        <taxon>Myriangiales</taxon>
        <taxon>Elsinoaceae</taxon>
        <taxon>Elsinoe</taxon>
    </lineage>
</organism>
<dbReference type="EMBL" id="ML992502">
    <property type="protein sequence ID" value="KAF2226567.1"/>
    <property type="molecule type" value="Genomic_DNA"/>
</dbReference>
<sequence>MICHRCIRAASWSSRVTQNRSISRTAYLATTPISPNAATQASPRPAPPGSPHQPPAATSTSAAQPFSTPLMPARPKAKKEKAPNIPKSSIPAGMPLKGLNLIKGKQDPIAMEDKDYPAWLWTLLVDNKSSGSGAAEGEGDLYAKSAKQRRKAAKALRKREAALAASGESLAPPVPIEEQSVDLPAGDSLGTSEAAVQLNIEATSARQDVTKALRKKRRAKIKEMNFLKSMS</sequence>
<evidence type="ECO:0000256" key="8">
    <source>
        <dbReference type="SAM" id="MobiDB-lite"/>
    </source>
</evidence>
<dbReference type="Proteomes" id="UP000799538">
    <property type="component" value="Unassembled WGS sequence"/>
</dbReference>
<evidence type="ECO:0000256" key="1">
    <source>
        <dbReference type="ARBA" id="ARBA00004173"/>
    </source>
</evidence>
<dbReference type="InterPro" id="IPR013870">
    <property type="entry name" value="Ribosomal_mL54"/>
</dbReference>
<evidence type="ECO:0000256" key="7">
    <source>
        <dbReference type="ARBA" id="ARBA00035179"/>
    </source>
</evidence>
<evidence type="ECO:0000256" key="4">
    <source>
        <dbReference type="ARBA" id="ARBA00023128"/>
    </source>
</evidence>
<evidence type="ECO:0000256" key="6">
    <source>
        <dbReference type="ARBA" id="ARBA00033752"/>
    </source>
</evidence>
<dbReference type="GO" id="GO:0003735">
    <property type="term" value="F:structural constituent of ribosome"/>
    <property type="evidence" value="ECO:0007669"/>
    <property type="project" value="TreeGrafter"/>
</dbReference>
<reference evidence="10" key="1">
    <citation type="journal article" date="2020" name="Stud. Mycol.">
        <title>101 Dothideomycetes genomes: A test case for predicting lifestyles and emergence of pathogens.</title>
        <authorList>
            <person name="Haridas S."/>
            <person name="Albert R."/>
            <person name="Binder M."/>
            <person name="Bloem J."/>
            <person name="LaButti K."/>
            <person name="Salamov A."/>
            <person name="Andreopoulos B."/>
            <person name="Baker S."/>
            <person name="Barry K."/>
            <person name="Bills G."/>
            <person name="Bluhm B."/>
            <person name="Cannon C."/>
            <person name="Castanera R."/>
            <person name="Culley D."/>
            <person name="Daum C."/>
            <person name="Ezra D."/>
            <person name="Gonzalez J."/>
            <person name="Henrissat B."/>
            <person name="Kuo A."/>
            <person name="Liang C."/>
            <person name="Lipzen A."/>
            <person name="Lutzoni F."/>
            <person name="Magnuson J."/>
            <person name="Mondo S."/>
            <person name="Nolan M."/>
            <person name="Ohm R."/>
            <person name="Pangilinan J."/>
            <person name="Park H.-J."/>
            <person name="Ramirez L."/>
            <person name="Alfaro M."/>
            <person name="Sun H."/>
            <person name="Tritt A."/>
            <person name="Yoshinaga Y."/>
            <person name="Zwiers L.-H."/>
            <person name="Turgeon B."/>
            <person name="Goodwin S."/>
            <person name="Spatafora J."/>
            <person name="Crous P."/>
            <person name="Grigoriev I."/>
        </authorList>
    </citation>
    <scope>NUCLEOTIDE SEQUENCE [LARGE SCALE GENOMIC DNA]</scope>
    <source>
        <strain evidence="10">CECT 20119</strain>
    </source>
</reference>
<dbReference type="PANTHER" id="PTHR28595:SF1">
    <property type="entry name" value="LARGE RIBOSOMAL SUBUNIT PROTEIN ML54"/>
    <property type="match status" value="1"/>
</dbReference>
<evidence type="ECO:0000313" key="10">
    <source>
        <dbReference type="Proteomes" id="UP000799538"/>
    </source>
</evidence>
<protein>
    <recommendedName>
        <fullName evidence="7">Large ribosomal subunit protein mL54</fullName>
    </recommendedName>
</protein>
<keyword evidence="2" id="KW-0809">Transit peptide</keyword>
<comment type="subcellular location">
    <subcellularLocation>
        <location evidence="1">Mitochondrion</location>
    </subcellularLocation>
</comment>
<evidence type="ECO:0000256" key="2">
    <source>
        <dbReference type="ARBA" id="ARBA00022946"/>
    </source>
</evidence>
<keyword evidence="3 9" id="KW-0689">Ribosomal protein</keyword>
<dbReference type="AlphaFoldDB" id="A0A6A6GLM2"/>
<dbReference type="OrthoDB" id="10252718at2759"/>
<comment type="similarity">
    <text evidence="6">Belongs to the mitochondrion-specific ribosomal protein mL54 family.</text>
</comment>
<feature type="compositionally biased region" description="Pro residues" evidence="8">
    <location>
        <begin position="44"/>
        <end position="54"/>
    </location>
</feature>
<dbReference type="Pfam" id="PF08561">
    <property type="entry name" value="Ribosomal_L37"/>
    <property type="match status" value="1"/>
</dbReference>
<feature type="region of interest" description="Disordered" evidence="8">
    <location>
        <begin position="164"/>
        <end position="188"/>
    </location>
</feature>
<gene>
    <name evidence="9" type="ORF">BDZ85DRAFT_271869</name>
</gene>
<keyword evidence="4" id="KW-0496">Mitochondrion</keyword>
<proteinExistence type="inferred from homology"/>
<keyword evidence="10" id="KW-1185">Reference proteome</keyword>
<keyword evidence="5" id="KW-0687">Ribonucleoprotein</keyword>